<comment type="caution">
    <text evidence="1">The sequence shown here is derived from an EMBL/GenBank/DDBJ whole genome shotgun (WGS) entry which is preliminary data.</text>
</comment>
<evidence type="ECO:0000313" key="1">
    <source>
        <dbReference type="EMBL" id="KRL23129.1"/>
    </source>
</evidence>
<reference evidence="1 2" key="1">
    <citation type="journal article" date="2015" name="Genome Announc.">
        <title>Expanding the biotechnology potential of lactobacilli through comparative genomics of 213 strains and associated genera.</title>
        <authorList>
            <person name="Sun Z."/>
            <person name="Harris H.M."/>
            <person name="McCann A."/>
            <person name="Guo C."/>
            <person name="Argimon S."/>
            <person name="Zhang W."/>
            <person name="Yang X."/>
            <person name="Jeffery I.B."/>
            <person name="Cooney J.C."/>
            <person name="Kagawa T.F."/>
            <person name="Liu W."/>
            <person name="Song Y."/>
            <person name="Salvetti E."/>
            <person name="Wrobel A."/>
            <person name="Rasinkangas P."/>
            <person name="Parkhill J."/>
            <person name="Rea M.C."/>
            <person name="O'Sullivan O."/>
            <person name="Ritari J."/>
            <person name="Douillard F.P."/>
            <person name="Paul Ross R."/>
            <person name="Yang R."/>
            <person name="Briner A.E."/>
            <person name="Felis G.E."/>
            <person name="de Vos W.M."/>
            <person name="Barrangou R."/>
            <person name="Klaenhammer T.R."/>
            <person name="Caufield P.W."/>
            <person name="Cui Y."/>
            <person name="Zhang H."/>
            <person name="O'Toole P.W."/>
        </authorList>
    </citation>
    <scope>NUCLEOTIDE SEQUENCE [LARGE SCALE GENOMIC DNA]</scope>
    <source>
        <strain evidence="1 2">DSM 19906</strain>
    </source>
</reference>
<proteinExistence type="predicted"/>
<sequence length="200" mass="23279">MKRMSQQDEIIKYLNKNGGQITSKTTNSMGISSRVLRNMYAHGQLERLAPGVYIDPLEFGDDIAALQYRLSKGVFFKDTALFLYGMIDRTPSTYEMNFPLPYAYSTKTNAPIKIYRQKKELYEIGITTTKTPGRHPVKVYNIERTLCDILRARDRSDAETIKQAMNSYVHRKGKNLHKLMEYARIFKVEEEIRTYMEVLL</sequence>
<organism evidence="1 2">
    <name type="scientific">Lentilactobacillus kisonensis DSM 19906 = JCM 15041</name>
    <dbReference type="NCBI Taxonomy" id="1423766"/>
    <lineage>
        <taxon>Bacteria</taxon>
        <taxon>Bacillati</taxon>
        <taxon>Bacillota</taxon>
        <taxon>Bacilli</taxon>
        <taxon>Lactobacillales</taxon>
        <taxon>Lactobacillaceae</taxon>
        <taxon>Lentilactobacillus</taxon>
    </lineage>
</organism>
<accession>A0A0R1NTV6</accession>
<gene>
    <name evidence="1" type="ORF">FC98_GL001168</name>
</gene>
<evidence type="ECO:0000313" key="2">
    <source>
        <dbReference type="Proteomes" id="UP000051439"/>
    </source>
</evidence>
<dbReference type="PATRIC" id="fig|1423766.4.peg.1205"/>
<evidence type="ECO:0008006" key="3">
    <source>
        <dbReference type="Google" id="ProtNLM"/>
    </source>
</evidence>
<dbReference type="EMBL" id="AZEB01000002">
    <property type="protein sequence ID" value="KRL23129.1"/>
    <property type="molecule type" value="Genomic_DNA"/>
</dbReference>
<name>A0A0R1NTV6_9LACO</name>
<dbReference type="AlphaFoldDB" id="A0A0R1NTV6"/>
<dbReference type="Proteomes" id="UP000051439">
    <property type="component" value="Unassembled WGS sequence"/>
</dbReference>
<keyword evidence="2" id="KW-1185">Reference proteome</keyword>
<protein>
    <recommendedName>
        <fullName evidence="3">Abortive infection protein AbiGI</fullName>
    </recommendedName>
</protein>